<comment type="function">
    <text evidence="5">Recognizes glycoproteins with minor folding defects. Reglucosylates single N-glycans near the misfolded part of the protein, thus providing quality control for protein folding in the endoplasmic reticulum. Reglucosylated proteins are recognized by calreticulin for recycling to the endoplasmic reticulum and refolding or degradation.</text>
</comment>
<dbReference type="InterPro" id="IPR040525">
    <property type="entry name" value="UGGT_TRXL_4"/>
</dbReference>
<evidence type="ECO:0000259" key="8">
    <source>
        <dbReference type="Pfam" id="PF18404"/>
    </source>
</evidence>
<dbReference type="PANTHER" id="PTHR11226:SF0">
    <property type="entry name" value="UDP-GLUCOSE:GLYCOPROTEIN GLUCOSYLTRANSFERASE"/>
    <property type="match status" value="1"/>
</dbReference>
<comment type="catalytic activity">
    <reaction evidence="6">
        <text>N(4)-(alpha-D-Man-(1-&gt;2)-alpha-D-Man-(1-&gt;2)-alpha-D-Man-(1-&gt;3)-[alpha-D-Man-(1-&gt;2)-alpha-D-Man-(1-&gt;3)-[alpha-D-Man-(1-&gt;2)-alpha-D-Man-(1-&gt;6)]-alpha-D-Man-(1-&gt;6)]-beta-D-Man-(1-&gt;4)-beta-D-GlcNAc-(1-&gt;4)-beta-D-GlcNAc)-L-asparaginyl-[protein] (N-glucan mannose isomer 9A1,2,3B1,2,3) + UDP-alpha-D-glucose = N(4)-(alpha-D-Glc-(1-&gt;3)-alpha-D-Man-(1-&gt;2)-alpha-D-Man-(1-&gt;2)-alpha-D-Man-(1-&gt;3)-[alpha-D-Man-(1-&gt;2)-alpha-D-Man-(1-&gt;3)-[alpha-D-Man-(1-&gt;2)-alpha-D-Man-(1-&gt;6)]-alpha-D-Man-(1-&gt;6)]-beta-D-Man-(1-&gt;4)-beta-D-GlcNAc-(1-&gt;4)-beta-D-GlcNAc)-L-asparaginyl-[protein] + UDP + H(+)</text>
        <dbReference type="Rhea" id="RHEA:61304"/>
        <dbReference type="Rhea" id="RHEA-COMP:14356"/>
        <dbReference type="Rhea" id="RHEA-COMP:14357"/>
        <dbReference type="ChEBI" id="CHEBI:15378"/>
        <dbReference type="ChEBI" id="CHEBI:58223"/>
        <dbReference type="ChEBI" id="CHEBI:58885"/>
        <dbReference type="ChEBI" id="CHEBI:59080"/>
        <dbReference type="ChEBI" id="CHEBI:139493"/>
    </reaction>
</comment>
<dbReference type="Pfam" id="PF06427">
    <property type="entry name" value="UDP-g_GGTase"/>
    <property type="match status" value="1"/>
</dbReference>
<dbReference type="GO" id="GO:0003980">
    <property type="term" value="F:UDP-glucose:glycoprotein glucosyltransferase activity"/>
    <property type="evidence" value="ECO:0007669"/>
    <property type="project" value="InterPro"/>
</dbReference>
<protein>
    <recommendedName>
        <fullName evidence="10">UDP-glucose:glycoprotein glucosyltransferase thioredoxin-like domain-containing protein</fullName>
    </recommendedName>
</protein>
<name>A0A0B7A4A1_9EUPU</name>
<organism evidence="9">
    <name type="scientific">Arion vulgaris</name>
    <dbReference type="NCBI Taxonomy" id="1028688"/>
    <lineage>
        <taxon>Eukaryota</taxon>
        <taxon>Metazoa</taxon>
        <taxon>Spiralia</taxon>
        <taxon>Lophotrochozoa</taxon>
        <taxon>Mollusca</taxon>
        <taxon>Gastropoda</taxon>
        <taxon>Heterobranchia</taxon>
        <taxon>Euthyneura</taxon>
        <taxon>Panpulmonata</taxon>
        <taxon>Eupulmonata</taxon>
        <taxon>Stylommatophora</taxon>
        <taxon>Helicina</taxon>
        <taxon>Arionoidea</taxon>
        <taxon>Arionidae</taxon>
        <taxon>Arion</taxon>
    </lineage>
</organism>
<evidence type="ECO:0000313" key="9">
    <source>
        <dbReference type="EMBL" id="CEK75633.1"/>
    </source>
</evidence>
<evidence type="ECO:0000259" key="7">
    <source>
        <dbReference type="Pfam" id="PF18403"/>
    </source>
</evidence>
<dbReference type="PANTHER" id="PTHR11226">
    <property type="entry name" value="UDP-GLUCOSE GLYCOPROTEIN:GLUCOSYLTRANSFERASE"/>
    <property type="match status" value="1"/>
</dbReference>
<feature type="domain" description="Glucosyltransferase 24 catalytic" evidence="8">
    <location>
        <begin position="592"/>
        <end position="688"/>
    </location>
</feature>
<dbReference type="InterPro" id="IPR040497">
    <property type="entry name" value="Glyco_transf_24"/>
</dbReference>
<dbReference type="AlphaFoldDB" id="A0A0B7A4A1"/>
<comment type="pathway">
    <text evidence="2">Protein modification; protein glycosylation.</text>
</comment>
<comment type="cofactor">
    <cofactor evidence="1">
        <name>Ca(2+)</name>
        <dbReference type="ChEBI" id="CHEBI:29108"/>
    </cofactor>
</comment>
<dbReference type="InterPro" id="IPR009448">
    <property type="entry name" value="UDP-g_GGtrans"/>
</dbReference>
<accession>A0A0B7A4A1</accession>
<dbReference type="SUPFAM" id="SSF53448">
    <property type="entry name" value="Nucleotide-diphospho-sugar transferases"/>
    <property type="match status" value="1"/>
</dbReference>
<feature type="domain" description="UDP-glucose:glycoprotein glucosyltransferase thioredoxin-like" evidence="7">
    <location>
        <begin position="71"/>
        <end position="287"/>
    </location>
</feature>
<dbReference type="EMBL" id="HACG01028768">
    <property type="protein sequence ID" value="CEK75633.1"/>
    <property type="molecule type" value="Transcribed_RNA"/>
</dbReference>
<dbReference type="Gene3D" id="3.90.550.10">
    <property type="entry name" value="Spore Coat Polysaccharide Biosynthesis Protein SpsA, Chain A"/>
    <property type="match status" value="1"/>
</dbReference>
<dbReference type="GO" id="GO:0036503">
    <property type="term" value="P:ERAD pathway"/>
    <property type="evidence" value="ECO:0007669"/>
    <property type="project" value="TreeGrafter"/>
</dbReference>
<evidence type="ECO:0000256" key="6">
    <source>
        <dbReference type="ARBA" id="ARBA00048456"/>
    </source>
</evidence>
<evidence type="ECO:0008006" key="10">
    <source>
        <dbReference type="Google" id="ProtNLM"/>
    </source>
</evidence>
<evidence type="ECO:0000256" key="3">
    <source>
        <dbReference type="ARBA" id="ARBA00006351"/>
    </source>
</evidence>
<evidence type="ECO:0000256" key="5">
    <source>
        <dbReference type="ARBA" id="ARBA00045874"/>
    </source>
</evidence>
<dbReference type="GO" id="GO:0005783">
    <property type="term" value="C:endoplasmic reticulum"/>
    <property type="evidence" value="ECO:0007669"/>
    <property type="project" value="TreeGrafter"/>
</dbReference>
<dbReference type="GO" id="GO:0051082">
    <property type="term" value="F:unfolded protein binding"/>
    <property type="evidence" value="ECO:0007669"/>
    <property type="project" value="TreeGrafter"/>
</dbReference>
<gene>
    <name evidence="9" type="primary">ORF96353</name>
</gene>
<dbReference type="GO" id="GO:0018279">
    <property type="term" value="P:protein N-linked glycosylation via asparagine"/>
    <property type="evidence" value="ECO:0007669"/>
    <property type="project" value="TreeGrafter"/>
</dbReference>
<evidence type="ECO:0000256" key="2">
    <source>
        <dbReference type="ARBA" id="ARBA00004922"/>
    </source>
</evidence>
<keyword evidence="4" id="KW-0808">Transferase</keyword>
<reference evidence="9" key="1">
    <citation type="submission" date="2014-12" db="EMBL/GenBank/DDBJ databases">
        <title>Insight into the proteome of Arion vulgaris.</title>
        <authorList>
            <person name="Aradska J."/>
            <person name="Bulat T."/>
            <person name="Smidak R."/>
            <person name="Sarate P."/>
            <person name="Gangsoo J."/>
            <person name="Sialana F."/>
            <person name="Bilban M."/>
            <person name="Lubec G."/>
        </authorList>
    </citation>
    <scope>NUCLEOTIDE SEQUENCE</scope>
    <source>
        <tissue evidence="9">Skin</tissue>
    </source>
</reference>
<dbReference type="Pfam" id="PF18404">
    <property type="entry name" value="Glyco_transf_24"/>
    <property type="match status" value="1"/>
</dbReference>
<evidence type="ECO:0000256" key="1">
    <source>
        <dbReference type="ARBA" id="ARBA00001913"/>
    </source>
</evidence>
<evidence type="ECO:0000256" key="4">
    <source>
        <dbReference type="ARBA" id="ARBA00022679"/>
    </source>
</evidence>
<dbReference type="Pfam" id="PF18403">
    <property type="entry name" value="Thioredoxin_15"/>
    <property type="match status" value="1"/>
</dbReference>
<proteinExistence type="inferred from homology"/>
<sequence length="692" mass="77965">MKQTQVIQQAVYRNDVTDSTNILDWWMEKDNVLPRLNSRILSPPSLRLDLTGASGKALVKVATLAVELSSRDLTSALMDSMHYLTKKDEGTLRPVTLDVICDLETVEGRSFMYTAIKHLKSSNNLRLGIIFNAQSLTADNTVNKAVYVALETLPAPLAKSLVTKLVKEDNIQDLIAGRKTLKDFEVNGMDMDAYTAALNAASSDFLQVHQLFVTKVLSLSPGQRGVLVNGAFIGPLAHDEVLMSEDFNLLEKVAYQQGGQKVAEAVSHIETDPSKASDLTMKASALLMSKSKADKRHKIRYAGDSYSVVKLPADGNIPAFTVEAIVDPASSVAQKLSAILMILKQIANVDIRIYLNPREKLSEIPVKSFYRYVLEPEVTFDSDGTLQVGPIAQFLDMPQKSLLTLNMDTPESWLVEAVTSPYDLDNILLEEVDRSVSAQFELEYILIEGHCYDSSTMQPPRGLQFVLGTNSTPAMVDTIVMANLGYFQLKANPGLWHLNLREGRSEEIYRIESHEHTDTPTNFSNVVIAVNSFKSRTIRLKVAKKADKVDMSLLQDEEDKTGIWDSISNLLNTFSTLTGSSNKKEEDKDSTLNIFSVASGHLYERFLRIMMLSVLKNTQSKVKFWFLKNYLSPTFKDFIPYMAKEYGFEYELVQYKWPRWLNQQKEKQRIIWGYKILFLDVLFPLDVKDYFC</sequence>
<dbReference type="InterPro" id="IPR029044">
    <property type="entry name" value="Nucleotide-diphossugar_trans"/>
</dbReference>
<comment type="similarity">
    <text evidence="3">Belongs to the glycosyltransferase 8 family.</text>
</comment>